<evidence type="ECO:0000313" key="2">
    <source>
        <dbReference type="Proteomes" id="UP000005446"/>
    </source>
</evidence>
<dbReference type="GO" id="GO:0004089">
    <property type="term" value="F:carbonate dehydratase activity"/>
    <property type="evidence" value="ECO:0007669"/>
    <property type="project" value="InterPro"/>
</dbReference>
<protein>
    <recommendedName>
        <fullName evidence="3">Carbonic anhydrase</fullName>
    </recommendedName>
</protein>
<dbReference type="Gene3D" id="3.40.1050.10">
    <property type="entry name" value="Carbonic anhydrase"/>
    <property type="match status" value="1"/>
</dbReference>
<proteinExistence type="predicted"/>
<organism evidence="1 2">
    <name type="scientific">Glarea lozoyensis (strain ATCC 74030 / MF5533)</name>
    <dbReference type="NCBI Taxonomy" id="1104152"/>
    <lineage>
        <taxon>Eukaryota</taxon>
        <taxon>Fungi</taxon>
        <taxon>Dikarya</taxon>
        <taxon>Ascomycota</taxon>
        <taxon>Pezizomycotina</taxon>
        <taxon>Leotiomycetes</taxon>
        <taxon>Helotiales</taxon>
        <taxon>Helotiaceae</taxon>
        <taxon>Glarea</taxon>
    </lineage>
</organism>
<dbReference type="InParanoid" id="H0EJ68"/>
<sequence length="84" mass="9799">MASQRFQDMLGRNEDKAWGKLGERAPEHKHLIENKNFGTFQEIGIRQSILDDVEVIKNWKFLPEYTEVKGFAYTIEDGKLTELV</sequence>
<evidence type="ECO:0008006" key="3">
    <source>
        <dbReference type="Google" id="ProtNLM"/>
    </source>
</evidence>
<dbReference type="OrthoDB" id="10248475at2759"/>
<reference evidence="1 2" key="1">
    <citation type="journal article" date="2012" name="Eukaryot. Cell">
        <title>Genome sequence of the fungus Glarea lozoyensis: the first genome sequence of a species from the Helotiaceae family.</title>
        <authorList>
            <person name="Youssar L."/>
            <person name="Gruening B.A."/>
            <person name="Erxleben A."/>
            <person name="Guenther S."/>
            <person name="Huettel W."/>
        </authorList>
    </citation>
    <scope>NUCLEOTIDE SEQUENCE [LARGE SCALE GENOMIC DNA]</scope>
    <source>
        <strain evidence="2">ATCC 74030 / MF5533</strain>
    </source>
</reference>
<gene>
    <name evidence="1" type="ORF">M7I_2592</name>
</gene>
<dbReference type="GO" id="GO:0008270">
    <property type="term" value="F:zinc ion binding"/>
    <property type="evidence" value="ECO:0007669"/>
    <property type="project" value="InterPro"/>
</dbReference>
<dbReference type="SUPFAM" id="SSF53056">
    <property type="entry name" value="beta-carbonic anhydrase, cab"/>
    <property type="match status" value="1"/>
</dbReference>
<dbReference type="HOGENOM" id="CLU_2527664_0_0_1"/>
<dbReference type="AlphaFoldDB" id="H0EJ68"/>
<dbReference type="EMBL" id="AGUE01000053">
    <property type="protein sequence ID" value="EHL01501.1"/>
    <property type="molecule type" value="Genomic_DNA"/>
</dbReference>
<comment type="caution">
    <text evidence="1">The sequence shown here is derived from an EMBL/GenBank/DDBJ whole genome shotgun (WGS) entry which is preliminary data.</text>
</comment>
<name>H0EJ68_GLAL7</name>
<evidence type="ECO:0000313" key="1">
    <source>
        <dbReference type="EMBL" id="EHL01501.1"/>
    </source>
</evidence>
<accession>H0EJ68</accession>
<keyword evidence="2" id="KW-1185">Reference proteome</keyword>
<dbReference type="Proteomes" id="UP000005446">
    <property type="component" value="Unassembled WGS sequence"/>
</dbReference>
<dbReference type="InterPro" id="IPR036874">
    <property type="entry name" value="Carbonic_anhydrase_sf"/>
</dbReference>